<dbReference type="RefSeq" id="WP_090395569.1">
    <property type="nucleotide sequence ID" value="NZ_FNEN01000001.1"/>
</dbReference>
<dbReference type="AlphaFoldDB" id="A0A1G8J769"/>
<keyword evidence="2" id="KW-1185">Reference proteome</keyword>
<dbReference type="OrthoDB" id="2963924at2"/>
<organism evidence="1 2">
    <name type="scientific">Natribacillus halophilus</name>
    <dbReference type="NCBI Taxonomy" id="549003"/>
    <lineage>
        <taxon>Bacteria</taxon>
        <taxon>Bacillati</taxon>
        <taxon>Bacillota</taxon>
        <taxon>Bacilli</taxon>
        <taxon>Bacillales</taxon>
        <taxon>Bacillaceae</taxon>
        <taxon>Natribacillus</taxon>
    </lineage>
</organism>
<gene>
    <name evidence="1" type="ORF">SAMN04488123_10168</name>
</gene>
<evidence type="ECO:0000313" key="2">
    <source>
        <dbReference type="Proteomes" id="UP000198853"/>
    </source>
</evidence>
<evidence type="ECO:0000313" key="1">
    <source>
        <dbReference type="EMBL" id="SDI27094.1"/>
    </source>
</evidence>
<accession>A0A1G8J769</accession>
<dbReference type="Proteomes" id="UP000198853">
    <property type="component" value="Unassembled WGS sequence"/>
</dbReference>
<proteinExistence type="predicted"/>
<reference evidence="1 2" key="1">
    <citation type="submission" date="2016-10" db="EMBL/GenBank/DDBJ databases">
        <authorList>
            <person name="de Groot N.N."/>
        </authorList>
    </citation>
    <scope>NUCLEOTIDE SEQUENCE [LARGE SCALE GENOMIC DNA]</scope>
    <source>
        <strain evidence="1 2">DSM 21771</strain>
    </source>
</reference>
<protein>
    <submittedName>
        <fullName evidence="1">Uncharacterized protein</fullName>
    </submittedName>
</protein>
<sequence>MNSTPKRYFYLRSLNHSMEPMTWPRIKEAGFDLNIKREDLPFFITFFRELTQFYDNKAARVTESHRSYIEEVASFFREQAREMSQCTSLQNETSFYVIPFSDFVAAFMLADEAFERIFHDNKQMAHHFDKVLTYYKRFNLKADPVKAQFILEHLPELSYHYE</sequence>
<name>A0A1G8J769_9BACI</name>
<dbReference type="EMBL" id="FNEN01000001">
    <property type="protein sequence ID" value="SDI27094.1"/>
    <property type="molecule type" value="Genomic_DNA"/>
</dbReference>